<evidence type="ECO:0000256" key="5">
    <source>
        <dbReference type="ARBA" id="ARBA00023237"/>
    </source>
</evidence>
<evidence type="ECO:0000256" key="1">
    <source>
        <dbReference type="ARBA" id="ARBA00004442"/>
    </source>
</evidence>
<sequence length="689" mass="76062">MKINIKRTLYMAGILLAVISCSLKEYNPVSLTEEDTIQNFAGWKGFQSNCYSGLWGSLIGMPYGIVSEAGTDLWTFPYNNHNQYRDLLAYEQFTSSSGVVKNVWDLAWSSIYACNKTIDLSGQLTDANANEANIKVLVGETKLLRGYYYSVLVTQFGDLPLITSSGAERTLTPTRNKVSEIYAQIVSDLRDAFNNLGVTPLDGNAARVTKKSALGLLARVYAQGAGEGLSEGGKTYWVRAKEVADSLISNMGAYGAAMYDDFSKVFAAANNRINTEVLFTAYGLNPYNASYDYFTGNGKPNIYLHYYPKLDDAVGSGISNNNLLGRSVNSNTSNAYYGRLNQQFIGPTKYLINCFNAKYDKRWENTFVTAYANYSGVQAIASNGSGSGTPAPANVKYADATITLNAAICTKYGIDASHIGQKIYPYADVDAKNASQNATWQYIAKIWNKGDYSGSTAALTVPANANVHPYPLEADEDRFFVYLSKDPLTAEEKKARRYVTVNIDDLFDPSDPTGSTYKAVVSGNGLVPNSLANLFPAMMKFNHNFDGGWLGGNFQQKLGNIMIMRMAEVYLIAAEAAMHINGDGAAAAAYLNKLRQRACRNPADFNFGTGMQLSVATMDDVFDEYARELCGEYNRWAILKRNKAFESRLQKYNRTAFVNFIKEKHYNRPIPFGFLNQINNADNFGNNGY</sequence>
<dbReference type="Gene3D" id="1.25.40.390">
    <property type="match status" value="2"/>
</dbReference>
<dbReference type="InterPro" id="IPR033985">
    <property type="entry name" value="SusD-like_N"/>
</dbReference>
<organism evidence="8 9">
    <name type="scientific">Niabella yanshanensis</name>
    <dbReference type="NCBI Taxonomy" id="577386"/>
    <lineage>
        <taxon>Bacteria</taxon>
        <taxon>Pseudomonadati</taxon>
        <taxon>Bacteroidota</taxon>
        <taxon>Chitinophagia</taxon>
        <taxon>Chitinophagales</taxon>
        <taxon>Chitinophagaceae</taxon>
        <taxon>Niabella</taxon>
    </lineage>
</organism>
<evidence type="ECO:0000313" key="9">
    <source>
        <dbReference type="Proteomes" id="UP001325680"/>
    </source>
</evidence>
<comment type="similarity">
    <text evidence="2">Belongs to the SusD family.</text>
</comment>
<dbReference type="Pfam" id="PF14322">
    <property type="entry name" value="SusD-like_3"/>
    <property type="match status" value="1"/>
</dbReference>
<dbReference type="Proteomes" id="UP001325680">
    <property type="component" value="Chromosome"/>
</dbReference>
<evidence type="ECO:0000256" key="3">
    <source>
        <dbReference type="ARBA" id="ARBA00022729"/>
    </source>
</evidence>
<reference evidence="8 9" key="1">
    <citation type="submission" date="2023-12" db="EMBL/GenBank/DDBJ databases">
        <title>Genome sequencing and assembly of bacterial species from a model synthetic community.</title>
        <authorList>
            <person name="Hogle S.L."/>
        </authorList>
    </citation>
    <scope>NUCLEOTIDE SEQUENCE [LARGE SCALE GENOMIC DNA]</scope>
    <source>
        <strain evidence="8 9">HAMBI_3031</strain>
    </source>
</reference>
<feature type="domain" description="SusD-like N-terminal" evidence="7">
    <location>
        <begin position="84"/>
        <end position="221"/>
    </location>
</feature>
<keyword evidence="9" id="KW-1185">Reference proteome</keyword>
<dbReference type="Pfam" id="PF07980">
    <property type="entry name" value="SusD_RagB"/>
    <property type="match status" value="1"/>
</dbReference>
<keyword evidence="3" id="KW-0732">Signal</keyword>
<dbReference type="InterPro" id="IPR011990">
    <property type="entry name" value="TPR-like_helical_dom_sf"/>
</dbReference>
<dbReference type="EMBL" id="CP139960">
    <property type="protein sequence ID" value="WQD39253.1"/>
    <property type="molecule type" value="Genomic_DNA"/>
</dbReference>
<evidence type="ECO:0000256" key="2">
    <source>
        <dbReference type="ARBA" id="ARBA00006275"/>
    </source>
</evidence>
<evidence type="ECO:0000313" key="8">
    <source>
        <dbReference type="EMBL" id="WQD39253.1"/>
    </source>
</evidence>
<accession>A0ABZ0W9I6</accession>
<dbReference type="RefSeq" id="WP_114792791.1">
    <property type="nucleotide sequence ID" value="NZ_CP139960.1"/>
</dbReference>
<proteinExistence type="inferred from homology"/>
<comment type="subcellular location">
    <subcellularLocation>
        <location evidence="1">Cell outer membrane</location>
    </subcellularLocation>
</comment>
<evidence type="ECO:0000259" key="6">
    <source>
        <dbReference type="Pfam" id="PF07980"/>
    </source>
</evidence>
<dbReference type="InterPro" id="IPR012944">
    <property type="entry name" value="SusD_RagB_dom"/>
</dbReference>
<protein>
    <submittedName>
        <fullName evidence="8">RagB/SusD family nutrient uptake outer membrane protein</fullName>
    </submittedName>
</protein>
<dbReference type="SUPFAM" id="SSF48452">
    <property type="entry name" value="TPR-like"/>
    <property type="match status" value="1"/>
</dbReference>
<name>A0ABZ0W9I6_9BACT</name>
<dbReference type="PROSITE" id="PS51257">
    <property type="entry name" value="PROKAR_LIPOPROTEIN"/>
    <property type="match status" value="1"/>
</dbReference>
<evidence type="ECO:0000259" key="7">
    <source>
        <dbReference type="Pfam" id="PF14322"/>
    </source>
</evidence>
<gene>
    <name evidence="8" type="ORF">U0035_03695</name>
</gene>
<evidence type="ECO:0000256" key="4">
    <source>
        <dbReference type="ARBA" id="ARBA00023136"/>
    </source>
</evidence>
<keyword evidence="5" id="KW-0998">Cell outer membrane</keyword>
<keyword evidence="4" id="KW-0472">Membrane</keyword>
<feature type="domain" description="RagB/SusD" evidence="6">
    <location>
        <begin position="538"/>
        <end position="656"/>
    </location>
</feature>